<feature type="compositionally biased region" description="Pro residues" evidence="1">
    <location>
        <begin position="62"/>
        <end position="132"/>
    </location>
</feature>
<evidence type="ECO:0000313" key="3">
    <source>
        <dbReference type="Proteomes" id="UP000054495"/>
    </source>
</evidence>
<dbReference type="Proteomes" id="UP000054495">
    <property type="component" value="Unassembled WGS sequence"/>
</dbReference>
<keyword evidence="3" id="KW-1185">Reference proteome</keyword>
<gene>
    <name evidence="2" type="ORF">ANCCEY_12798</name>
</gene>
<dbReference type="AlphaFoldDB" id="A0A0D6LKE3"/>
<organism evidence="2 3">
    <name type="scientific">Ancylostoma ceylanicum</name>
    <dbReference type="NCBI Taxonomy" id="53326"/>
    <lineage>
        <taxon>Eukaryota</taxon>
        <taxon>Metazoa</taxon>
        <taxon>Ecdysozoa</taxon>
        <taxon>Nematoda</taxon>
        <taxon>Chromadorea</taxon>
        <taxon>Rhabditida</taxon>
        <taxon>Rhabditina</taxon>
        <taxon>Rhabditomorpha</taxon>
        <taxon>Strongyloidea</taxon>
        <taxon>Ancylostomatidae</taxon>
        <taxon>Ancylostomatinae</taxon>
        <taxon>Ancylostoma</taxon>
    </lineage>
</organism>
<accession>A0A0D6LKE3</accession>
<reference evidence="2 3" key="1">
    <citation type="submission" date="2013-05" db="EMBL/GenBank/DDBJ databases">
        <title>Draft genome of the parasitic nematode Anyclostoma ceylanicum.</title>
        <authorList>
            <person name="Mitreva M."/>
        </authorList>
    </citation>
    <scope>NUCLEOTIDE SEQUENCE [LARGE SCALE GENOMIC DNA]</scope>
</reference>
<protein>
    <submittedName>
        <fullName evidence="2">Uncharacterized protein</fullName>
    </submittedName>
</protein>
<feature type="compositionally biased region" description="Basic and acidic residues" evidence="1">
    <location>
        <begin position="176"/>
        <end position="191"/>
    </location>
</feature>
<evidence type="ECO:0000313" key="2">
    <source>
        <dbReference type="EMBL" id="EPB68112.1"/>
    </source>
</evidence>
<feature type="region of interest" description="Disordered" evidence="1">
    <location>
        <begin position="48"/>
        <end position="201"/>
    </location>
</feature>
<dbReference type="EMBL" id="KE125498">
    <property type="protein sequence ID" value="EPB68112.1"/>
    <property type="molecule type" value="Genomic_DNA"/>
</dbReference>
<sequence>MAVGIMLETMAHRRTMDETVDTTAMEEERWSARITMAIHPIIVMHDLPPGPLGPPSRSGWAAPPPGGLPPPGPSHHAPPPSAGPVPSMRPPHHSLPPPGGPPHPGGLPPGGPPHPGGPPPGGPPHPSGPPPGSSCSSEDEDEGQADDERSRSKSRQSYGADEDDGEPVFLARKRGPSFEDLRTEEEKKDDAVGLLPSFYCD</sequence>
<evidence type="ECO:0000256" key="1">
    <source>
        <dbReference type="SAM" id="MobiDB-lite"/>
    </source>
</evidence>
<name>A0A0D6LKE3_9BILA</name>
<proteinExistence type="predicted"/>